<evidence type="ECO:0008006" key="3">
    <source>
        <dbReference type="Google" id="ProtNLM"/>
    </source>
</evidence>
<accession>A0ABX7AN63</accession>
<name>A0ABX7AN63_9BACI</name>
<keyword evidence="2" id="KW-1185">Reference proteome</keyword>
<sequence length="92" mass="10694">MGYEFTHSEENTIKSIAVKLIDSTKNDTDLNLTDEELLMVRKMAILHQTDDSLLVNTWTKANSNMNEDEAKYTLDLMLSNMKWKYFDASKLK</sequence>
<protein>
    <recommendedName>
        <fullName evidence="3">Co-chaperone DjlA N-terminal domain-containing protein</fullName>
    </recommendedName>
</protein>
<reference evidence="1 2" key="1">
    <citation type="submission" date="2020-01" db="EMBL/GenBank/DDBJ databases">
        <authorList>
            <person name="Liu G."/>
            <person name="Liu B."/>
        </authorList>
    </citation>
    <scope>NUCLEOTIDE SEQUENCE [LARGE SCALE GENOMIC DNA]</scope>
    <source>
        <strain evidence="1 2">FJAT-51161</strain>
    </source>
</reference>
<dbReference type="RefSeq" id="WP_053596761.1">
    <property type="nucleotide sequence ID" value="NZ_CP067341.1"/>
</dbReference>
<gene>
    <name evidence="1" type="ORF">FJQ98_15810</name>
</gene>
<evidence type="ECO:0000313" key="1">
    <source>
        <dbReference type="EMBL" id="QQP10712.1"/>
    </source>
</evidence>
<evidence type="ECO:0000313" key="2">
    <source>
        <dbReference type="Proteomes" id="UP000596049"/>
    </source>
</evidence>
<dbReference type="Proteomes" id="UP000596049">
    <property type="component" value="Chromosome"/>
</dbReference>
<dbReference type="EMBL" id="CP067341">
    <property type="protein sequence ID" value="QQP10712.1"/>
    <property type="molecule type" value="Genomic_DNA"/>
</dbReference>
<organism evidence="1 2">
    <name type="scientific">Lysinibacillus agricola</name>
    <dbReference type="NCBI Taxonomy" id="2590012"/>
    <lineage>
        <taxon>Bacteria</taxon>
        <taxon>Bacillati</taxon>
        <taxon>Bacillota</taxon>
        <taxon>Bacilli</taxon>
        <taxon>Bacillales</taxon>
        <taxon>Bacillaceae</taxon>
        <taxon>Lysinibacillus</taxon>
    </lineage>
</organism>
<proteinExistence type="predicted"/>